<dbReference type="Pfam" id="PF01051">
    <property type="entry name" value="Rep3_N"/>
    <property type="match status" value="1"/>
</dbReference>
<name>A0A418LW28_9BACT</name>
<dbReference type="GO" id="GO:0006270">
    <property type="term" value="P:DNA replication initiation"/>
    <property type="evidence" value="ECO:0007669"/>
    <property type="project" value="InterPro"/>
</dbReference>
<dbReference type="Gene3D" id="1.10.10.10">
    <property type="entry name" value="Winged helix-like DNA-binding domain superfamily/Winged helix DNA-binding domain"/>
    <property type="match status" value="2"/>
</dbReference>
<proteinExistence type="inferred from homology"/>
<gene>
    <name evidence="3" type="ORF">DYU11_31930</name>
</gene>
<reference evidence="3 4" key="1">
    <citation type="submission" date="2018-08" db="EMBL/GenBank/DDBJ databases">
        <title>Fibrisoma montanum sp. nov., isolated from Danxia mountain soil.</title>
        <authorList>
            <person name="Huang Y."/>
        </authorList>
    </citation>
    <scope>NUCLEOTIDE SEQUENCE [LARGE SCALE GENOMIC DNA]</scope>
    <source>
        <strain evidence="3 4">HYT19</strain>
    </source>
</reference>
<dbReference type="EMBL" id="QXED01000018">
    <property type="protein sequence ID" value="RIV17464.1"/>
    <property type="molecule type" value="Genomic_DNA"/>
</dbReference>
<sequence length="384" mass="44573">MRKQSNPNQRNAAQSLQLSNNQLSLVFESTTITAPVEVNPETIVLRTPNNKTILIREPLKLLTSTTEFGFFERRLYWLVLREIRNIQAVDKVKIKPYEELKFRFHYSEVIKGHPNSSIKKVVELIQKRKINWEDESGKYTNVVVFPMAEYWPKKGVIELTMYHAVIPVFLYLGSGYAQYGYEDALILSSEYAQLLFTNLARFRNTGIWRIGLVELRQLIGAHEKSYANYSAFRTRVIDLSLRQINEHTNLTVTYEPVMQGRAVAGIEFRIQTKTPPDELEKETKKAEMKQRLDELMQLDIAEVISYAGNQLSQYYPSFTHQQKKSVLQNGELLKAFLRANLYAEYGFADKDPEAYVAQSVFNYKKKGIEKANQSSQRTEQTREE</sequence>
<dbReference type="InterPro" id="IPR000525">
    <property type="entry name" value="Initiator_Rep_WH1"/>
</dbReference>
<comment type="similarity">
    <text evidence="1">Belongs to the initiator RepB protein family.</text>
</comment>
<dbReference type="Proteomes" id="UP000283523">
    <property type="component" value="Unassembled WGS sequence"/>
</dbReference>
<dbReference type="InterPro" id="IPR036390">
    <property type="entry name" value="WH_DNA-bd_sf"/>
</dbReference>
<evidence type="ECO:0000259" key="2">
    <source>
        <dbReference type="Pfam" id="PF01051"/>
    </source>
</evidence>
<dbReference type="GO" id="GO:0003887">
    <property type="term" value="F:DNA-directed DNA polymerase activity"/>
    <property type="evidence" value="ECO:0007669"/>
    <property type="project" value="InterPro"/>
</dbReference>
<organism evidence="3 4">
    <name type="scientific">Fibrisoma montanum</name>
    <dbReference type="NCBI Taxonomy" id="2305895"/>
    <lineage>
        <taxon>Bacteria</taxon>
        <taxon>Pseudomonadati</taxon>
        <taxon>Bacteroidota</taxon>
        <taxon>Cytophagia</taxon>
        <taxon>Cytophagales</taxon>
        <taxon>Spirosomataceae</taxon>
        <taxon>Fibrisoma</taxon>
    </lineage>
</organism>
<evidence type="ECO:0000256" key="1">
    <source>
        <dbReference type="ARBA" id="ARBA00038283"/>
    </source>
</evidence>
<dbReference type="InterPro" id="IPR036388">
    <property type="entry name" value="WH-like_DNA-bd_sf"/>
</dbReference>
<dbReference type="Pfam" id="PF21205">
    <property type="entry name" value="Rep3_C"/>
    <property type="match status" value="1"/>
</dbReference>
<comment type="caution">
    <text evidence="3">The sequence shown here is derived from an EMBL/GenBank/DDBJ whole genome shotgun (WGS) entry which is preliminary data.</text>
</comment>
<evidence type="ECO:0000313" key="4">
    <source>
        <dbReference type="Proteomes" id="UP000283523"/>
    </source>
</evidence>
<dbReference type="AlphaFoldDB" id="A0A418LW28"/>
<feature type="domain" description="Initiator Rep protein WH1" evidence="2">
    <location>
        <begin position="65"/>
        <end position="199"/>
    </location>
</feature>
<dbReference type="RefSeq" id="WP_119671820.1">
    <property type="nucleotide sequence ID" value="NZ_QXED01000018.1"/>
</dbReference>
<accession>A0A418LW28</accession>
<dbReference type="SUPFAM" id="SSF46785">
    <property type="entry name" value="Winged helix' DNA-binding domain"/>
    <property type="match status" value="2"/>
</dbReference>
<keyword evidence="4" id="KW-1185">Reference proteome</keyword>
<evidence type="ECO:0000313" key="3">
    <source>
        <dbReference type="EMBL" id="RIV17464.1"/>
    </source>
</evidence>
<dbReference type="OrthoDB" id="925905at2"/>
<protein>
    <submittedName>
        <fullName evidence="3">Replication initiation protein</fullName>
    </submittedName>
</protein>